<evidence type="ECO:0000313" key="3">
    <source>
        <dbReference type="EMBL" id="KAG7344810.1"/>
    </source>
</evidence>
<dbReference type="GO" id="GO:0004683">
    <property type="term" value="F:calcium/calmodulin-dependent protein kinase activity"/>
    <property type="evidence" value="ECO:0007669"/>
    <property type="project" value="InterPro"/>
</dbReference>
<accession>A0A9K3KJC6</accession>
<reference evidence="3" key="2">
    <citation type="submission" date="2021-04" db="EMBL/GenBank/DDBJ databases">
        <authorList>
            <person name="Podell S."/>
        </authorList>
    </citation>
    <scope>NUCLEOTIDE SEQUENCE</scope>
    <source>
        <strain evidence="3">Hildebrandi</strain>
    </source>
</reference>
<dbReference type="InterPro" id="IPR013543">
    <property type="entry name" value="Ca/CaM-dep_prot_kinase-assoc"/>
</dbReference>
<keyword evidence="1" id="KW-0732">Signal</keyword>
<dbReference type="InterPro" id="IPR011944">
    <property type="entry name" value="Steroid_delta5-4_isomerase"/>
</dbReference>
<dbReference type="OrthoDB" id="36616at2759"/>
<dbReference type="GO" id="GO:0005516">
    <property type="term" value="F:calmodulin binding"/>
    <property type="evidence" value="ECO:0007669"/>
    <property type="project" value="InterPro"/>
</dbReference>
<reference evidence="3" key="1">
    <citation type="journal article" date="2021" name="Sci. Rep.">
        <title>Diploid genomic architecture of Nitzschia inconspicua, an elite biomass production diatom.</title>
        <authorList>
            <person name="Oliver A."/>
            <person name="Podell S."/>
            <person name="Pinowska A."/>
            <person name="Traller J.C."/>
            <person name="Smith S.R."/>
            <person name="McClure R."/>
            <person name="Beliaev A."/>
            <person name="Bohutskyi P."/>
            <person name="Hill E.A."/>
            <person name="Rabines A."/>
            <person name="Zheng H."/>
            <person name="Allen L.Z."/>
            <person name="Kuo A."/>
            <person name="Grigoriev I.V."/>
            <person name="Allen A.E."/>
            <person name="Hazlebeck D."/>
            <person name="Allen E.E."/>
        </authorList>
    </citation>
    <scope>NUCLEOTIDE SEQUENCE</scope>
    <source>
        <strain evidence="3">Hildebrandi</strain>
    </source>
</reference>
<evidence type="ECO:0000313" key="4">
    <source>
        <dbReference type="Proteomes" id="UP000693970"/>
    </source>
</evidence>
<organism evidence="3 4">
    <name type="scientific">Nitzschia inconspicua</name>
    <dbReference type="NCBI Taxonomy" id="303405"/>
    <lineage>
        <taxon>Eukaryota</taxon>
        <taxon>Sar</taxon>
        <taxon>Stramenopiles</taxon>
        <taxon>Ochrophyta</taxon>
        <taxon>Bacillariophyta</taxon>
        <taxon>Bacillariophyceae</taxon>
        <taxon>Bacillariophycidae</taxon>
        <taxon>Bacillariales</taxon>
        <taxon>Bacillariaceae</taxon>
        <taxon>Nitzschia</taxon>
    </lineage>
</organism>
<feature type="signal peptide" evidence="1">
    <location>
        <begin position="1"/>
        <end position="20"/>
    </location>
</feature>
<keyword evidence="4" id="KW-1185">Reference proteome</keyword>
<dbReference type="NCBIfam" id="TIGR02246">
    <property type="entry name" value="SgcJ/EcaC family oxidoreductase"/>
    <property type="match status" value="4"/>
</dbReference>
<sequence length="583" mass="64926">MKLTCLVSTVVLATISGVNAFTTSTSGRPFSTTSLFGLADRVATKADYDVFTTEDEVRGLFKLWNSALATGDSRIVASRYAKDAVLLPTVSDTPRTDYDSIKDYFDAFLQKKPQGEIVTSYVTIGDDWAQDNGIYEFTMGVDGSKVKARYTYFYVKEDNQWKILHHHSSIMPESIDVATPISEAEVRNLFYLWNDALATLDPNVVASRYAKDAVLLPTVSDVPRDTKEKITDYFVNFCKLQPQGEILESFVQIGTNWCKDSGIYEFTMGATGAKVKARYSFVYVYEDGQWKIAHHHSSQMPEAIQPKQPVLSDREVRGLFNLWNDALATLDPAQVAARYANSAILLPTVSDEPRTNQERITEYFVNFLKNKPQGVITQGMVRSGPGWAKDAGVYEFTMGATGDKVLARYSFVYVYEDGQWKIAHHHSSVMPEGLLAKTSGEVLADGEVRALFKLWNDALATGDPTIVANRYAKNAILLPTVSDEPQTTKEGITDYFVKFLQNKPQGVITDGVTLSGPDWAEDAGVYEFTMGADGSRVLARYSFVYVKEDGEWKIAHHHSSAMPEGLLAATAKIKQLEDLFRRS</sequence>
<dbReference type="AlphaFoldDB" id="A0A9K3KJC6"/>
<evidence type="ECO:0000259" key="2">
    <source>
        <dbReference type="Pfam" id="PF08332"/>
    </source>
</evidence>
<dbReference type="Pfam" id="PF08332">
    <property type="entry name" value="CaMKII_AD"/>
    <property type="match status" value="4"/>
</dbReference>
<dbReference type="EMBL" id="JAGRRH010000022">
    <property type="protein sequence ID" value="KAG7344810.1"/>
    <property type="molecule type" value="Genomic_DNA"/>
</dbReference>
<gene>
    <name evidence="3" type="ORF">IV203_032341</name>
</gene>
<evidence type="ECO:0000256" key="1">
    <source>
        <dbReference type="SAM" id="SignalP"/>
    </source>
</evidence>
<feature type="domain" description="Calcium/calmodulin-dependent protein kinase II association-domain" evidence="2">
    <location>
        <begin position="183"/>
        <end position="301"/>
    </location>
</feature>
<keyword evidence="3" id="KW-0418">Kinase</keyword>
<feature type="domain" description="Calcium/calmodulin-dependent protein kinase II association-domain" evidence="2">
    <location>
        <begin position="314"/>
        <end position="431"/>
    </location>
</feature>
<proteinExistence type="predicted"/>
<keyword evidence="3" id="KW-0808">Transferase</keyword>
<comment type="caution">
    <text evidence="3">The sequence shown here is derived from an EMBL/GenBank/DDBJ whole genome shotgun (WGS) entry which is preliminary data.</text>
</comment>
<protein>
    <submittedName>
        <fullName evidence="3">Calcium/calmodulin dependent protein kinase II association domain containing protein</fullName>
    </submittedName>
</protein>
<feature type="chain" id="PRO_5039892525" evidence="1">
    <location>
        <begin position="21"/>
        <end position="583"/>
    </location>
</feature>
<feature type="domain" description="Calcium/calmodulin-dependent protein kinase II association-domain" evidence="2">
    <location>
        <begin position="54"/>
        <end position="172"/>
    </location>
</feature>
<dbReference type="Proteomes" id="UP000693970">
    <property type="component" value="Unassembled WGS sequence"/>
</dbReference>
<feature type="domain" description="Calcium/calmodulin-dependent protein kinase II association-domain" evidence="2">
    <location>
        <begin position="447"/>
        <end position="563"/>
    </location>
</feature>
<name>A0A9K3KJC6_9STRA</name>